<evidence type="ECO:0000313" key="1">
    <source>
        <dbReference type="EMBL" id="MDT3316362.1"/>
    </source>
</evidence>
<comment type="caution">
    <text evidence="1">The sequence shown here is derived from an EMBL/GenBank/DDBJ whole genome shotgun (WGS) entry which is preliminary data.</text>
</comment>
<accession>A0ABU3G979</accession>
<dbReference type="Proteomes" id="UP001251849">
    <property type="component" value="Unassembled WGS sequence"/>
</dbReference>
<gene>
    <name evidence="1" type="ORF">Q9S71_05950</name>
</gene>
<name>A0ABU3G979_9MICO</name>
<dbReference type="RefSeq" id="WP_311861144.1">
    <property type="nucleotide sequence ID" value="NZ_JAUZVV010000001.1"/>
</dbReference>
<evidence type="ECO:0000313" key="2">
    <source>
        <dbReference type="Proteomes" id="UP001251849"/>
    </source>
</evidence>
<dbReference type="EMBL" id="JAUZVV010000001">
    <property type="protein sequence ID" value="MDT3316362.1"/>
    <property type="molecule type" value="Genomic_DNA"/>
</dbReference>
<sequence length="73" mass="7606">MTIKVAVQDGSEGRDTGLVVVDLGNGGAEVYMQPASLDNTWWETTLTSRPGDLTLSPMKLAAIAAEVAVASDL</sequence>
<keyword evidence="2" id="KW-1185">Reference proteome</keyword>
<proteinExistence type="predicted"/>
<reference evidence="1 2" key="1">
    <citation type="submission" date="2023-08" db="EMBL/GenBank/DDBJ databases">
        <title>Microbacterium aquilitoris sp. nov. and Microbacterium gwkjibeachense sp. nov., isolated from beach.</title>
        <authorList>
            <person name="Lee S.D."/>
            <person name="Yang H."/>
            <person name="Kim I."/>
        </authorList>
    </citation>
    <scope>NUCLEOTIDE SEQUENCE [LARGE SCALE GENOMIC DNA]</scope>
    <source>
        <strain evidence="1 2">KSW4-11</strain>
    </source>
</reference>
<organism evidence="1 2">
    <name type="scientific">Microbacterium gawkjiense</name>
    <dbReference type="NCBI Taxonomy" id="3067309"/>
    <lineage>
        <taxon>Bacteria</taxon>
        <taxon>Bacillati</taxon>
        <taxon>Actinomycetota</taxon>
        <taxon>Actinomycetes</taxon>
        <taxon>Micrococcales</taxon>
        <taxon>Microbacteriaceae</taxon>
        <taxon>Microbacterium</taxon>
    </lineage>
</organism>
<protein>
    <submittedName>
        <fullName evidence="1">Uncharacterized protein</fullName>
    </submittedName>
</protein>